<dbReference type="Proteomes" id="UP000887013">
    <property type="component" value="Unassembled WGS sequence"/>
</dbReference>
<dbReference type="OrthoDB" id="8194935at2759"/>
<keyword evidence="2" id="KW-1185">Reference proteome</keyword>
<evidence type="ECO:0000313" key="2">
    <source>
        <dbReference type="Proteomes" id="UP000887013"/>
    </source>
</evidence>
<name>A0A8X6JVY2_NEPPI</name>
<sequence length="119" mass="13656">MSNHVAIIQDLSCDEQWSHISSLDNLAGLISQDGNPSKVLVSYLWWVGPGFFNKQLISSKKYYSEYPQRDIPDNVIKDDVQYELKRGYEDNLSRNLDGHLLRTLSVYVTPDDSSDTCQR</sequence>
<reference evidence="1" key="1">
    <citation type="submission" date="2020-08" db="EMBL/GenBank/DDBJ databases">
        <title>Multicomponent nature underlies the extraordinary mechanical properties of spider dragline silk.</title>
        <authorList>
            <person name="Kono N."/>
            <person name="Nakamura H."/>
            <person name="Mori M."/>
            <person name="Yoshida Y."/>
            <person name="Ohtoshi R."/>
            <person name="Malay A.D."/>
            <person name="Moran D.A.P."/>
            <person name="Tomita M."/>
            <person name="Numata K."/>
            <person name="Arakawa K."/>
        </authorList>
    </citation>
    <scope>NUCLEOTIDE SEQUENCE</scope>
</reference>
<evidence type="ECO:0000313" key="1">
    <source>
        <dbReference type="EMBL" id="GFS62608.1"/>
    </source>
</evidence>
<accession>A0A8X6JVY2</accession>
<organism evidence="1 2">
    <name type="scientific">Nephila pilipes</name>
    <name type="common">Giant wood spider</name>
    <name type="synonym">Nephila maculata</name>
    <dbReference type="NCBI Taxonomy" id="299642"/>
    <lineage>
        <taxon>Eukaryota</taxon>
        <taxon>Metazoa</taxon>
        <taxon>Ecdysozoa</taxon>
        <taxon>Arthropoda</taxon>
        <taxon>Chelicerata</taxon>
        <taxon>Arachnida</taxon>
        <taxon>Araneae</taxon>
        <taxon>Araneomorphae</taxon>
        <taxon>Entelegynae</taxon>
        <taxon>Araneoidea</taxon>
        <taxon>Nephilidae</taxon>
        <taxon>Nephila</taxon>
    </lineage>
</organism>
<proteinExistence type="predicted"/>
<dbReference type="AlphaFoldDB" id="A0A8X6JVY2"/>
<protein>
    <submittedName>
        <fullName evidence="1">Uncharacterized protein</fullName>
    </submittedName>
</protein>
<comment type="caution">
    <text evidence="1">The sequence shown here is derived from an EMBL/GenBank/DDBJ whole genome shotgun (WGS) entry which is preliminary data.</text>
</comment>
<gene>
    <name evidence="1" type="ORF">NPIL_558761</name>
</gene>
<dbReference type="EMBL" id="BMAW01093885">
    <property type="protein sequence ID" value="GFS62608.1"/>
    <property type="molecule type" value="Genomic_DNA"/>
</dbReference>